<evidence type="ECO:0000256" key="1">
    <source>
        <dbReference type="ARBA" id="ARBA00022472"/>
    </source>
</evidence>
<sequence length="373" mass="41782">MNEQPFRGILELIGDKKFGFVREFRPDLPKGKNDPFVAPPIIRRYKLRDGVLIEGLLRPGRKGDLQVEEIYSIMGVAPEVWAETEDFDAGQIVYPDEKFNLVTGPTDYAMRVVDLAAPIGKGQRALIVAPPRTGKTVLLKQIAAGLAQNHPEVKLVALLVDERPEEVTDFRRSTPAIVFASSNDREEDNHVRVSTLALEFAKRLVELKHDVVLLLDSLTRLGRTFNLYVEGSGRTLSGGLDARALQIPRRIFGAARNIEGGGSLTIIATALIETGSRMDEVIFEEFKGTGNAEIVLDREMADKRIFPAINLRKSGTRNEERLLGERTLQHHRLFRALNSRPPIEAMQALLRHMQQTQSNEELLNSLVPVELER</sequence>
<comment type="similarity">
    <text evidence="9 10">Belongs to the Rho family.</text>
</comment>
<dbReference type="PANTHER" id="PTHR46425">
    <property type="entry name" value="TRANSCRIPTION TERMINATION FACTOR RHO"/>
    <property type="match status" value="1"/>
</dbReference>
<dbReference type="EMBL" id="DSGB01000006">
    <property type="protein sequence ID" value="HER96641.1"/>
    <property type="molecule type" value="Genomic_DNA"/>
</dbReference>
<dbReference type="AlphaFoldDB" id="A0A7V2B1M4"/>
<evidence type="ECO:0000256" key="2">
    <source>
        <dbReference type="ARBA" id="ARBA00022741"/>
    </source>
</evidence>
<dbReference type="SMART" id="SM00382">
    <property type="entry name" value="AAA"/>
    <property type="match status" value="1"/>
</dbReference>
<dbReference type="HAMAP" id="MF_01884">
    <property type="entry name" value="Rho"/>
    <property type="match status" value="1"/>
</dbReference>
<dbReference type="InterPro" id="IPR004665">
    <property type="entry name" value="Term_rho"/>
</dbReference>
<dbReference type="GO" id="GO:0005524">
    <property type="term" value="F:ATP binding"/>
    <property type="evidence" value="ECO:0007669"/>
    <property type="project" value="UniProtKB-UniRule"/>
</dbReference>
<feature type="binding site" evidence="9">
    <location>
        <position position="163"/>
    </location>
    <ligand>
        <name>ATP</name>
        <dbReference type="ChEBI" id="CHEBI:30616"/>
    </ligand>
</feature>
<keyword evidence="7 9" id="KW-0805">Transcription regulation</keyword>
<evidence type="ECO:0000256" key="3">
    <source>
        <dbReference type="ARBA" id="ARBA00022801"/>
    </source>
</evidence>
<gene>
    <name evidence="9" type="primary">rho</name>
    <name evidence="12" type="ORF">ENO59_09020</name>
</gene>
<evidence type="ECO:0000256" key="5">
    <source>
        <dbReference type="ARBA" id="ARBA00022840"/>
    </source>
</evidence>
<dbReference type="InterPro" id="IPR027417">
    <property type="entry name" value="P-loop_NTPase"/>
</dbReference>
<dbReference type="GO" id="GO:0008186">
    <property type="term" value="F:ATP-dependent activity, acting on RNA"/>
    <property type="evidence" value="ECO:0007669"/>
    <property type="project" value="InterPro"/>
</dbReference>
<dbReference type="NCBIfam" id="NF006886">
    <property type="entry name" value="PRK09376.1"/>
    <property type="match status" value="1"/>
</dbReference>
<dbReference type="EC" id="3.6.4.-" evidence="9"/>
<dbReference type="GO" id="GO:0016787">
    <property type="term" value="F:hydrolase activity"/>
    <property type="evidence" value="ECO:0007669"/>
    <property type="project" value="UniProtKB-KW"/>
</dbReference>
<dbReference type="GO" id="GO:0004386">
    <property type="term" value="F:helicase activity"/>
    <property type="evidence" value="ECO:0007669"/>
    <property type="project" value="UniProtKB-UniRule"/>
</dbReference>
<evidence type="ECO:0000256" key="9">
    <source>
        <dbReference type="HAMAP-Rule" id="MF_01884"/>
    </source>
</evidence>
<dbReference type="Pfam" id="PF00006">
    <property type="entry name" value="ATP-synt_ab"/>
    <property type="match status" value="1"/>
</dbReference>
<evidence type="ECO:0000256" key="10">
    <source>
        <dbReference type="PROSITE-ProRule" id="PRU01203"/>
    </source>
</evidence>
<dbReference type="SUPFAM" id="SSF52540">
    <property type="entry name" value="P-loop containing nucleoside triphosphate hydrolases"/>
    <property type="match status" value="1"/>
</dbReference>
<dbReference type="GO" id="GO:0003723">
    <property type="term" value="F:RNA binding"/>
    <property type="evidence" value="ECO:0007669"/>
    <property type="project" value="UniProtKB-UniRule"/>
</dbReference>
<protein>
    <recommendedName>
        <fullName evidence="9">Transcription termination factor Rho</fullName>
        <ecNumber evidence="9">3.6.4.-</ecNumber>
    </recommendedName>
    <alternativeName>
        <fullName evidence="9">ATP-dependent helicase Rho</fullName>
    </alternativeName>
</protein>
<keyword evidence="5 9" id="KW-0067">ATP-binding</keyword>
<comment type="caution">
    <text evidence="12">The sequence shown here is derived from an EMBL/GenBank/DDBJ whole genome shotgun (WGS) entry which is preliminary data.</text>
</comment>
<dbReference type="CDD" id="cd01128">
    <property type="entry name" value="rho_factor_C"/>
    <property type="match status" value="1"/>
</dbReference>
<keyword evidence="4 9" id="KW-0347">Helicase</keyword>
<keyword evidence="1 9" id="KW-0806">Transcription termination</keyword>
<evidence type="ECO:0000256" key="7">
    <source>
        <dbReference type="ARBA" id="ARBA00023015"/>
    </source>
</evidence>
<dbReference type="Gene3D" id="3.40.50.300">
    <property type="entry name" value="P-loop containing nucleotide triphosphate hydrolases"/>
    <property type="match status" value="1"/>
</dbReference>
<evidence type="ECO:0000256" key="6">
    <source>
        <dbReference type="ARBA" id="ARBA00022884"/>
    </source>
</evidence>
<dbReference type="InterPro" id="IPR041703">
    <property type="entry name" value="Rho_factor_ATP-bd"/>
</dbReference>
<evidence type="ECO:0000313" key="12">
    <source>
        <dbReference type="EMBL" id="HER96641.1"/>
    </source>
</evidence>
<comment type="subunit">
    <text evidence="9">Homohexamer. The homohexamer assembles into an open ring structure.</text>
</comment>
<dbReference type="PROSITE" id="PS51856">
    <property type="entry name" value="RHO_RNA_BD"/>
    <property type="match status" value="1"/>
</dbReference>
<feature type="binding site" evidence="9">
    <location>
        <begin position="132"/>
        <end position="137"/>
    </location>
    <ligand>
        <name>ATP</name>
        <dbReference type="ChEBI" id="CHEBI:30616"/>
    </ligand>
</feature>
<proteinExistence type="inferred from homology"/>
<evidence type="ECO:0000259" key="11">
    <source>
        <dbReference type="PROSITE" id="PS51856"/>
    </source>
</evidence>
<feature type="domain" description="Rho RNA-BD" evidence="11">
    <location>
        <begin position="3"/>
        <end position="77"/>
    </location>
</feature>
<keyword evidence="6 9" id="KW-0694">RNA-binding</keyword>
<dbReference type="InterPro" id="IPR012340">
    <property type="entry name" value="NA-bd_OB-fold"/>
</dbReference>
<dbReference type="InterPro" id="IPR011113">
    <property type="entry name" value="Rho_RNA-bd"/>
</dbReference>
<feature type="binding site" evidence="9">
    <location>
        <begin position="120"/>
        <end position="125"/>
    </location>
    <ligand>
        <name>ATP</name>
        <dbReference type="ChEBI" id="CHEBI:30616"/>
    </ligand>
</feature>
<evidence type="ECO:0000256" key="4">
    <source>
        <dbReference type="ARBA" id="ARBA00022806"/>
    </source>
</evidence>
<comment type="caution">
    <text evidence="9">Lacks conserved residue(s) required for the propagation of feature annotation.</text>
</comment>
<comment type="function">
    <text evidence="9">Facilitates transcription termination by a mechanism that involves Rho binding to the nascent RNA, activation of Rho's RNA-dependent ATPase activity, and release of the mRNA from the DNA template.</text>
</comment>
<keyword evidence="2 9" id="KW-0547">Nucleotide-binding</keyword>
<keyword evidence="8 9" id="KW-0804">Transcription</keyword>
<accession>A0A7V2B1M4</accession>
<dbReference type="GO" id="GO:0006353">
    <property type="term" value="P:DNA-templated transcription termination"/>
    <property type="evidence" value="ECO:0007669"/>
    <property type="project" value="UniProtKB-UniRule"/>
</dbReference>
<organism evidence="12">
    <name type="scientific">Rhodothermus marinus</name>
    <name type="common">Rhodothermus obamensis</name>
    <dbReference type="NCBI Taxonomy" id="29549"/>
    <lineage>
        <taxon>Bacteria</taxon>
        <taxon>Pseudomonadati</taxon>
        <taxon>Rhodothermota</taxon>
        <taxon>Rhodothermia</taxon>
        <taxon>Rhodothermales</taxon>
        <taxon>Rhodothermaceae</taxon>
        <taxon>Rhodothermus</taxon>
    </lineage>
</organism>
<evidence type="ECO:0000256" key="8">
    <source>
        <dbReference type="ARBA" id="ARBA00023163"/>
    </source>
</evidence>
<dbReference type="Gene3D" id="2.40.50.140">
    <property type="entry name" value="Nucleic acid-binding proteins"/>
    <property type="match status" value="1"/>
</dbReference>
<keyword evidence="3 9" id="KW-0378">Hydrolase</keyword>
<dbReference type="InterPro" id="IPR003593">
    <property type="entry name" value="AAA+_ATPase"/>
</dbReference>
<dbReference type="SUPFAM" id="SSF50249">
    <property type="entry name" value="Nucleic acid-binding proteins"/>
    <property type="match status" value="1"/>
</dbReference>
<name>A0A7V2B1M4_RHOMR</name>
<dbReference type="Pfam" id="PF07497">
    <property type="entry name" value="Rho_RNA_bind"/>
    <property type="match status" value="1"/>
</dbReference>
<dbReference type="PANTHER" id="PTHR46425:SF1">
    <property type="entry name" value="TRANSCRIPTION TERMINATION FACTOR RHO"/>
    <property type="match status" value="1"/>
</dbReference>
<dbReference type="InterPro" id="IPR000194">
    <property type="entry name" value="ATPase_F1/V1/A1_a/bsu_nucl-bd"/>
</dbReference>
<reference evidence="12" key="1">
    <citation type="journal article" date="2020" name="mSystems">
        <title>Genome- and Community-Level Interaction Insights into Carbon Utilization and Element Cycling Functions of Hydrothermarchaeota in Hydrothermal Sediment.</title>
        <authorList>
            <person name="Zhou Z."/>
            <person name="Liu Y."/>
            <person name="Xu W."/>
            <person name="Pan J."/>
            <person name="Luo Z.H."/>
            <person name="Li M."/>
        </authorList>
    </citation>
    <scope>NUCLEOTIDE SEQUENCE [LARGE SCALE GENOMIC DNA]</scope>
    <source>
        <strain evidence="12">SpSt-143</strain>
    </source>
</reference>